<comment type="similarity">
    <text evidence="2">Belongs to the LysR transcriptional regulatory family.</text>
</comment>
<dbReference type="Pfam" id="PF00126">
    <property type="entry name" value="HTH_1"/>
    <property type="match status" value="1"/>
</dbReference>
<dbReference type="PROSITE" id="PS50931">
    <property type="entry name" value="HTH_LYSR"/>
    <property type="match status" value="1"/>
</dbReference>
<dbReference type="EMBL" id="FMZW01000077">
    <property type="protein sequence ID" value="SDF83349.1"/>
    <property type="molecule type" value="Genomic_DNA"/>
</dbReference>
<evidence type="ECO:0000313" key="8">
    <source>
        <dbReference type="Proteomes" id="UP000199245"/>
    </source>
</evidence>
<organism evidence="7 8">
    <name type="scientific">Bradyrhizobium brasilense</name>
    <dbReference type="NCBI Taxonomy" id="1419277"/>
    <lineage>
        <taxon>Bacteria</taxon>
        <taxon>Pseudomonadati</taxon>
        <taxon>Pseudomonadota</taxon>
        <taxon>Alphaproteobacteria</taxon>
        <taxon>Hyphomicrobiales</taxon>
        <taxon>Nitrobacteraceae</taxon>
        <taxon>Bradyrhizobium</taxon>
    </lineage>
</organism>
<dbReference type="GO" id="GO:0003677">
    <property type="term" value="F:DNA binding"/>
    <property type="evidence" value="ECO:0007669"/>
    <property type="project" value="UniProtKB-KW"/>
</dbReference>
<accession>A0A1G7PCK8</accession>
<dbReference type="Proteomes" id="UP000199245">
    <property type="component" value="Unassembled WGS sequence"/>
</dbReference>
<dbReference type="InterPro" id="IPR000847">
    <property type="entry name" value="LysR_HTH_N"/>
</dbReference>
<dbReference type="Gene3D" id="1.10.10.10">
    <property type="entry name" value="Winged helix-like DNA-binding domain superfamily/Winged helix DNA-binding domain"/>
    <property type="match status" value="1"/>
</dbReference>
<reference evidence="7 8" key="1">
    <citation type="submission" date="2016-10" db="EMBL/GenBank/DDBJ databases">
        <authorList>
            <person name="de Groot N.N."/>
        </authorList>
    </citation>
    <scope>NUCLEOTIDE SEQUENCE [LARGE SCALE GENOMIC DNA]</scope>
    <source>
        <strain evidence="7 8">R5</strain>
    </source>
</reference>
<dbReference type="RefSeq" id="WP_092090324.1">
    <property type="nucleotide sequence ID" value="NZ_FMZW01000077.1"/>
</dbReference>
<proteinExistence type="inferred from homology"/>
<evidence type="ECO:0000256" key="4">
    <source>
        <dbReference type="ARBA" id="ARBA00023125"/>
    </source>
</evidence>
<dbReference type="CDD" id="cd08421">
    <property type="entry name" value="PBP2_LTTR_like_1"/>
    <property type="match status" value="1"/>
</dbReference>
<evidence type="ECO:0000256" key="5">
    <source>
        <dbReference type="ARBA" id="ARBA00023163"/>
    </source>
</evidence>
<dbReference type="InterPro" id="IPR005119">
    <property type="entry name" value="LysR_subst-bd"/>
</dbReference>
<dbReference type="GO" id="GO:0005829">
    <property type="term" value="C:cytosol"/>
    <property type="evidence" value="ECO:0007669"/>
    <property type="project" value="TreeGrafter"/>
</dbReference>
<evidence type="ECO:0000313" key="7">
    <source>
        <dbReference type="EMBL" id="SDF83349.1"/>
    </source>
</evidence>
<evidence type="ECO:0000256" key="3">
    <source>
        <dbReference type="ARBA" id="ARBA00023015"/>
    </source>
</evidence>
<dbReference type="SUPFAM" id="SSF53850">
    <property type="entry name" value="Periplasmic binding protein-like II"/>
    <property type="match status" value="1"/>
</dbReference>
<keyword evidence="4 7" id="KW-0238">DNA-binding</keyword>
<keyword evidence="3" id="KW-0805">Transcription regulation</keyword>
<gene>
    <name evidence="7" type="ORF">SAMN05216337_107717</name>
</gene>
<evidence type="ECO:0000256" key="2">
    <source>
        <dbReference type="ARBA" id="ARBA00009437"/>
    </source>
</evidence>
<protein>
    <submittedName>
        <fullName evidence="7">DNA-binding transcriptional regulator, LysR family</fullName>
    </submittedName>
</protein>
<feature type="domain" description="HTH lysR-type" evidence="6">
    <location>
        <begin position="25"/>
        <end position="82"/>
    </location>
</feature>
<dbReference type="GO" id="GO:0003700">
    <property type="term" value="F:DNA-binding transcription factor activity"/>
    <property type="evidence" value="ECO:0007669"/>
    <property type="project" value="InterPro"/>
</dbReference>
<sequence length="330" mass="36161">MPISSIVTDLPRAATPAETALTRRVDLTTLRLFVAVCDEQNLTRAAQREGIAASAVSKRMNDFELAFGVTLFKRLAKGMALTPAGEALLHHARVTLLNVEKIAVELSEYSQGVRGHVRMLANLSAIVQYLPEDLSAFFAAHELLRVDLQERPSGQVVRGIEEGAAEIGICSAEADSRALEAFHYRYDNLVVVMRADHRLAGRETLLFTETLDFDHIGLHTASSIYLRSQYAATQAGKAMRLRINVPGFDAVCRMVQANMGLGLIPDRAFEVVGAGMGLRAIPLRDDWGRRELKIVVRDTAHLSATSRLMLDYLRAAEAGSVARIGVAQVR</sequence>
<evidence type="ECO:0000259" key="6">
    <source>
        <dbReference type="PROSITE" id="PS50931"/>
    </source>
</evidence>
<name>A0A1G7PCK8_9BRAD</name>
<dbReference type="PANTHER" id="PTHR30419:SF2">
    <property type="entry name" value="LYSR FAMILY TRANSCRIPTIONAL REGULATOR"/>
    <property type="match status" value="1"/>
</dbReference>
<dbReference type="Pfam" id="PF03466">
    <property type="entry name" value="LysR_substrate"/>
    <property type="match status" value="1"/>
</dbReference>
<dbReference type="SUPFAM" id="SSF46785">
    <property type="entry name" value="Winged helix' DNA-binding domain"/>
    <property type="match status" value="1"/>
</dbReference>
<dbReference type="InterPro" id="IPR050950">
    <property type="entry name" value="HTH-type_LysR_regulators"/>
</dbReference>
<dbReference type="PANTHER" id="PTHR30419">
    <property type="entry name" value="HTH-TYPE TRANSCRIPTIONAL REGULATOR YBHD"/>
    <property type="match status" value="1"/>
</dbReference>
<evidence type="ECO:0000256" key="1">
    <source>
        <dbReference type="ARBA" id="ARBA00003502"/>
    </source>
</evidence>
<dbReference type="InterPro" id="IPR036390">
    <property type="entry name" value="WH_DNA-bd_sf"/>
</dbReference>
<dbReference type="AlphaFoldDB" id="A0A1G7PCK8"/>
<dbReference type="Gene3D" id="3.40.190.290">
    <property type="match status" value="1"/>
</dbReference>
<dbReference type="InterPro" id="IPR036388">
    <property type="entry name" value="WH-like_DNA-bd_sf"/>
</dbReference>
<comment type="function">
    <text evidence="1">NodD regulates the expression of the nodABCFE genes which encode other nodulation proteins. NodD is also a negative regulator of its own expression. Binds flavonoids as inducers.</text>
</comment>
<keyword evidence="5" id="KW-0804">Transcription</keyword>